<feature type="transmembrane region" description="Helical" evidence="7">
    <location>
        <begin position="12"/>
        <end position="36"/>
    </location>
</feature>
<feature type="transmembrane region" description="Helical" evidence="7">
    <location>
        <begin position="281"/>
        <end position="303"/>
    </location>
</feature>
<reference evidence="9 10" key="1">
    <citation type="submission" date="2020-08" db="EMBL/GenBank/DDBJ databases">
        <title>Sequencing the genomes of 1000 actinobacteria strains.</title>
        <authorList>
            <person name="Klenk H.-P."/>
        </authorList>
    </citation>
    <scope>NUCLEOTIDE SEQUENCE [LARGE SCALE GENOMIC DNA]</scope>
    <source>
        <strain evidence="9 10">DSM 28967</strain>
    </source>
</reference>
<comment type="subcellular location">
    <subcellularLocation>
        <location evidence="1">Cell membrane</location>
        <topology evidence="1">Multi-pass membrane protein</topology>
    </subcellularLocation>
</comment>
<dbReference type="RefSeq" id="WP_337925727.1">
    <property type="nucleotide sequence ID" value="NZ_JACHMY010000001.1"/>
</dbReference>
<evidence type="ECO:0000256" key="1">
    <source>
        <dbReference type="ARBA" id="ARBA00004651"/>
    </source>
</evidence>
<comment type="caution">
    <text evidence="9">The sequence shown here is derived from an EMBL/GenBank/DDBJ whole genome shotgun (WGS) entry which is preliminary data.</text>
</comment>
<keyword evidence="2" id="KW-0813">Transport</keyword>
<dbReference type="Pfam" id="PF07690">
    <property type="entry name" value="MFS_1"/>
    <property type="match status" value="1"/>
</dbReference>
<dbReference type="PANTHER" id="PTHR43266">
    <property type="entry name" value="MACROLIDE-EFFLUX PROTEIN"/>
    <property type="match status" value="1"/>
</dbReference>
<dbReference type="CDD" id="cd06173">
    <property type="entry name" value="MFS_MefA_like"/>
    <property type="match status" value="1"/>
</dbReference>
<dbReference type="InterPro" id="IPR020846">
    <property type="entry name" value="MFS_dom"/>
</dbReference>
<gene>
    <name evidence="9" type="ORF">HDA39_002568</name>
</gene>
<keyword evidence="6 7" id="KW-0472">Membrane</keyword>
<accession>A0A7W9J580</accession>
<dbReference type="InterPro" id="IPR011701">
    <property type="entry name" value="MFS"/>
</dbReference>
<dbReference type="PANTHER" id="PTHR43266:SF2">
    <property type="entry name" value="MAJOR FACILITATOR SUPERFAMILY (MFS) PROFILE DOMAIN-CONTAINING PROTEIN"/>
    <property type="match status" value="1"/>
</dbReference>
<evidence type="ECO:0000256" key="2">
    <source>
        <dbReference type="ARBA" id="ARBA00022448"/>
    </source>
</evidence>
<evidence type="ECO:0000256" key="6">
    <source>
        <dbReference type="ARBA" id="ARBA00023136"/>
    </source>
</evidence>
<feature type="transmembrane region" description="Helical" evidence="7">
    <location>
        <begin position="217"/>
        <end position="240"/>
    </location>
</feature>
<feature type="transmembrane region" description="Helical" evidence="7">
    <location>
        <begin position="252"/>
        <end position="269"/>
    </location>
</feature>
<keyword evidence="3" id="KW-1003">Cell membrane</keyword>
<dbReference type="Gene3D" id="1.20.1250.20">
    <property type="entry name" value="MFS general substrate transporter like domains"/>
    <property type="match status" value="1"/>
</dbReference>
<dbReference type="PROSITE" id="PS50850">
    <property type="entry name" value="MFS"/>
    <property type="match status" value="1"/>
</dbReference>
<evidence type="ECO:0000256" key="7">
    <source>
        <dbReference type="SAM" id="Phobius"/>
    </source>
</evidence>
<evidence type="ECO:0000256" key="3">
    <source>
        <dbReference type="ARBA" id="ARBA00022475"/>
    </source>
</evidence>
<feature type="transmembrane region" description="Helical" evidence="7">
    <location>
        <begin position="339"/>
        <end position="357"/>
    </location>
</feature>
<feature type="domain" description="Major facilitator superfamily (MFS) profile" evidence="8">
    <location>
        <begin position="214"/>
        <end position="400"/>
    </location>
</feature>
<evidence type="ECO:0000256" key="5">
    <source>
        <dbReference type="ARBA" id="ARBA00022989"/>
    </source>
</evidence>
<dbReference type="InterPro" id="IPR036259">
    <property type="entry name" value="MFS_trans_sf"/>
</dbReference>
<evidence type="ECO:0000313" key="9">
    <source>
        <dbReference type="EMBL" id="MBB5835834.1"/>
    </source>
</evidence>
<evidence type="ECO:0000259" key="8">
    <source>
        <dbReference type="PROSITE" id="PS50850"/>
    </source>
</evidence>
<dbReference type="InterPro" id="IPR022324">
    <property type="entry name" value="Bacilysin_exporter_BacE_put"/>
</dbReference>
<dbReference type="PRINTS" id="PR01988">
    <property type="entry name" value="EXPORTERBACE"/>
</dbReference>
<dbReference type="SUPFAM" id="SSF103473">
    <property type="entry name" value="MFS general substrate transporter"/>
    <property type="match status" value="1"/>
</dbReference>
<keyword evidence="4 7" id="KW-0812">Transmembrane</keyword>
<name>A0A7W9J580_9ACTN</name>
<sequence>MTVTAVVRGRFGLLFSARSVSFLGDSLGLVALLLYVEASTGAALAVALLLLAGDFTPGLFGALAGAIGDRFDLRKVMVTCDLLQAGLVAVMAFVLPPLPVLLVLVAVRGVVAQVFQAGSRSAVPALVKDEELETANSALGAGTNGMEAIGPLIAAGLFLVLDVRAILLIDAATFLVSAALLARLPSLPPSPEHQDGSLIDNARAGLGYIWKTKAVRVIGLGFFAVVAFSGVDDVAMVFLAKDELGGGDSAAATLYAGVGIGLVIGYALLTRFAPRFSMPVLLVVGFAISSAGNLFTGLAWAVWTALALQTIRGLGIAALDVAINTHLQRVVPAAMLGRVFGNLYGAIGLAAGISYVLGGLLLEHTNARVTFVVAGVGGLVAACASGVALFRARRSEPATP</sequence>
<feature type="transmembrane region" description="Helical" evidence="7">
    <location>
        <begin position="42"/>
        <end position="64"/>
    </location>
</feature>
<protein>
    <submittedName>
        <fullName evidence="9">MFS family permease</fullName>
    </submittedName>
</protein>
<keyword evidence="10" id="KW-1185">Reference proteome</keyword>
<feature type="transmembrane region" description="Helical" evidence="7">
    <location>
        <begin position="369"/>
        <end position="390"/>
    </location>
</feature>
<evidence type="ECO:0000256" key="4">
    <source>
        <dbReference type="ARBA" id="ARBA00022692"/>
    </source>
</evidence>
<evidence type="ECO:0000313" key="10">
    <source>
        <dbReference type="Proteomes" id="UP000549971"/>
    </source>
</evidence>
<dbReference type="GO" id="GO:0022857">
    <property type="term" value="F:transmembrane transporter activity"/>
    <property type="evidence" value="ECO:0007669"/>
    <property type="project" value="InterPro"/>
</dbReference>
<keyword evidence="5 7" id="KW-1133">Transmembrane helix</keyword>
<dbReference type="AlphaFoldDB" id="A0A7W9J580"/>
<organism evidence="9 10">
    <name type="scientific">Kribbella italica</name>
    <dbReference type="NCBI Taxonomy" id="1540520"/>
    <lineage>
        <taxon>Bacteria</taxon>
        <taxon>Bacillati</taxon>
        <taxon>Actinomycetota</taxon>
        <taxon>Actinomycetes</taxon>
        <taxon>Propionibacteriales</taxon>
        <taxon>Kribbellaceae</taxon>
        <taxon>Kribbella</taxon>
    </lineage>
</organism>
<dbReference type="EMBL" id="JACHMY010000001">
    <property type="protein sequence ID" value="MBB5835834.1"/>
    <property type="molecule type" value="Genomic_DNA"/>
</dbReference>
<proteinExistence type="predicted"/>
<dbReference type="GO" id="GO:0005886">
    <property type="term" value="C:plasma membrane"/>
    <property type="evidence" value="ECO:0007669"/>
    <property type="project" value="UniProtKB-SubCell"/>
</dbReference>
<dbReference type="Proteomes" id="UP000549971">
    <property type="component" value="Unassembled WGS sequence"/>
</dbReference>
<feature type="transmembrane region" description="Helical" evidence="7">
    <location>
        <begin position="152"/>
        <end position="181"/>
    </location>
</feature>